<evidence type="ECO:0000259" key="3">
    <source>
        <dbReference type="Pfam" id="PF26109"/>
    </source>
</evidence>
<dbReference type="InterPro" id="IPR016634">
    <property type="entry name" value="CapW-like"/>
</dbReference>
<gene>
    <name evidence="4" type="ORF">BEN30_16185</name>
</gene>
<comment type="caution">
    <text evidence="4">The sequence shown here is derived from an EMBL/GenBank/DDBJ whole genome shotgun (WGS) entry which is preliminary data.</text>
</comment>
<accession>A0A1E5Q3T6</accession>
<dbReference type="PROSITE" id="PS52050">
    <property type="entry name" value="WYL"/>
    <property type="match status" value="1"/>
</dbReference>
<organism evidence="4 5">
    <name type="scientific">Magnetovibrio blakemorei</name>
    <dbReference type="NCBI Taxonomy" id="28181"/>
    <lineage>
        <taxon>Bacteria</taxon>
        <taxon>Pseudomonadati</taxon>
        <taxon>Pseudomonadota</taxon>
        <taxon>Alphaproteobacteria</taxon>
        <taxon>Rhodospirillales</taxon>
        <taxon>Magnetovibrionaceae</taxon>
        <taxon>Magnetovibrio</taxon>
    </lineage>
</organism>
<protein>
    <submittedName>
        <fullName evidence="4">Transcriptional regulator</fullName>
    </submittedName>
</protein>
<dbReference type="RefSeq" id="WP_069959210.1">
    <property type="nucleotide sequence ID" value="NZ_MCGG01000068.1"/>
</dbReference>
<evidence type="ECO:0000259" key="1">
    <source>
        <dbReference type="Pfam" id="PF13280"/>
    </source>
</evidence>
<dbReference type="OrthoDB" id="6400324at2"/>
<evidence type="ECO:0000313" key="4">
    <source>
        <dbReference type="EMBL" id="OEJ64566.1"/>
    </source>
</evidence>
<dbReference type="PANTHER" id="PTHR34580">
    <property type="match status" value="1"/>
</dbReference>
<feature type="domain" description="DNA-binding transcriptional repressor CapW winged helix-turn-helix" evidence="3">
    <location>
        <begin position="21"/>
        <end position="101"/>
    </location>
</feature>
<dbReference type="AlphaFoldDB" id="A0A1E5Q3T6"/>
<proteinExistence type="predicted"/>
<dbReference type="InterPro" id="IPR059019">
    <property type="entry name" value="WHD_CapW"/>
</dbReference>
<evidence type="ECO:0000259" key="2">
    <source>
        <dbReference type="Pfam" id="PF26107"/>
    </source>
</evidence>
<dbReference type="STRING" id="28181.BEN30_16185"/>
<feature type="domain" description="DNA-binding transcriptional repressor CapW C-terminal dimerisation" evidence="2">
    <location>
        <begin position="221"/>
        <end position="290"/>
    </location>
</feature>
<dbReference type="InterPro" id="IPR051534">
    <property type="entry name" value="CBASS_pafABC_assoc_protein"/>
</dbReference>
<dbReference type="EMBL" id="MCGG01000068">
    <property type="protein sequence ID" value="OEJ64566.1"/>
    <property type="molecule type" value="Genomic_DNA"/>
</dbReference>
<dbReference type="PANTHER" id="PTHR34580:SF3">
    <property type="entry name" value="PROTEIN PAFB"/>
    <property type="match status" value="1"/>
</dbReference>
<dbReference type="PIRSF" id="PIRSF015558">
    <property type="entry name" value="Txn_reg_DeoR_prd"/>
    <property type="match status" value="1"/>
</dbReference>
<dbReference type="Proteomes" id="UP000095347">
    <property type="component" value="Unassembled WGS sequence"/>
</dbReference>
<feature type="domain" description="WYL" evidence="1">
    <location>
        <begin position="136"/>
        <end position="199"/>
    </location>
</feature>
<dbReference type="Pfam" id="PF13280">
    <property type="entry name" value="WYL"/>
    <property type="match status" value="1"/>
</dbReference>
<keyword evidence="5" id="KW-1185">Reference proteome</keyword>
<name>A0A1E5Q3T6_9PROT</name>
<dbReference type="InterPro" id="IPR059020">
    <property type="entry name" value="CapW_CTD"/>
</dbReference>
<dbReference type="Pfam" id="PF26109">
    <property type="entry name" value="WHD_BrxR"/>
    <property type="match status" value="1"/>
</dbReference>
<dbReference type="Pfam" id="PF26107">
    <property type="entry name" value="BrxR_CTD"/>
    <property type="match status" value="1"/>
</dbReference>
<sequence length="304" mass="34977">MGDIRQNQQDSSGSPELRWGVERRLEFLEFRLFWEGRFNRKDIVEFFGVSNPQASADIHRYQDLAPNNIRYDGSQKFFVRGDDFKPILITPDANRYLAQLRSISDGVLAPRETWVAKTPAFDAVPLPRRTVDPKRLLSILEAIHTGSAIQVQYQSMTRPEPTWRWITPHALGFDGFRWHARAYCHLDKIFKDFLIPRILGTRKTKPHDIDASNDHAWQQTITFKIGPNPNLTPTQQTVVELDYGMKNGVLEIETRLAFSYYLRKRLGLDVDPSLRDASDQHIVLLNSDEIDVSQQSVLEGDSNA</sequence>
<reference evidence="5" key="1">
    <citation type="submission" date="2016-07" db="EMBL/GenBank/DDBJ databases">
        <authorList>
            <person name="Florea S."/>
            <person name="Webb J.S."/>
            <person name="Jaromczyk J."/>
            <person name="Schardl C.L."/>
        </authorList>
    </citation>
    <scope>NUCLEOTIDE SEQUENCE [LARGE SCALE GENOMIC DNA]</scope>
    <source>
        <strain evidence="5">MV-1</strain>
    </source>
</reference>
<dbReference type="InterPro" id="IPR026881">
    <property type="entry name" value="WYL_dom"/>
</dbReference>
<evidence type="ECO:0000313" key="5">
    <source>
        <dbReference type="Proteomes" id="UP000095347"/>
    </source>
</evidence>